<name>B7PQM4_IXOSC</name>
<dbReference type="EMBL" id="DS766405">
    <property type="protein sequence ID" value="EEC08896.1"/>
    <property type="molecule type" value="Genomic_DNA"/>
</dbReference>
<feature type="compositionally biased region" description="Basic residues" evidence="1">
    <location>
        <begin position="109"/>
        <end position="123"/>
    </location>
</feature>
<dbReference type="VEuPathDB" id="VectorBase:ISCW019028"/>
<dbReference type="VEuPathDB" id="VectorBase:ISCI019028"/>
<accession>B7PQM4</accession>
<gene>
    <name evidence="2" type="ORF">IscW_ISCW019028</name>
</gene>
<proteinExistence type="predicted"/>
<dbReference type="HOGENOM" id="CLU_1788990_0_0_1"/>
<feature type="region of interest" description="Disordered" evidence="1">
    <location>
        <begin position="45"/>
        <end position="145"/>
    </location>
</feature>
<feature type="compositionally biased region" description="Polar residues" evidence="1">
    <location>
        <begin position="129"/>
        <end position="138"/>
    </location>
</feature>
<keyword evidence="4" id="KW-1185">Reference proteome</keyword>
<reference evidence="3" key="2">
    <citation type="submission" date="2020-05" db="UniProtKB">
        <authorList>
            <consortium name="EnsemblMetazoa"/>
        </authorList>
    </citation>
    <scope>IDENTIFICATION</scope>
    <source>
        <strain evidence="3">wikel</strain>
    </source>
</reference>
<evidence type="ECO:0000313" key="2">
    <source>
        <dbReference type="EMBL" id="EEC08896.1"/>
    </source>
</evidence>
<dbReference type="Proteomes" id="UP000001555">
    <property type="component" value="Unassembled WGS sequence"/>
</dbReference>
<evidence type="ECO:0000313" key="4">
    <source>
        <dbReference type="Proteomes" id="UP000001555"/>
    </source>
</evidence>
<dbReference type="EMBL" id="ABJB010402307">
    <property type="status" value="NOT_ANNOTATED_CDS"/>
    <property type="molecule type" value="Genomic_DNA"/>
</dbReference>
<protein>
    <submittedName>
        <fullName evidence="2 3">Uncharacterized protein</fullName>
    </submittedName>
</protein>
<dbReference type="PaxDb" id="6945-B7PQM4"/>
<organism>
    <name type="scientific">Ixodes scapularis</name>
    <name type="common">Black-legged tick</name>
    <name type="synonym">Deer tick</name>
    <dbReference type="NCBI Taxonomy" id="6945"/>
    <lineage>
        <taxon>Eukaryota</taxon>
        <taxon>Metazoa</taxon>
        <taxon>Ecdysozoa</taxon>
        <taxon>Arthropoda</taxon>
        <taxon>Chelicerata</taxon>
        <taxon>Arachnida</taxon>
        <taxon>Acari</taxon>
        <taxon>Parasitiformes</taxon>
        <taxon>Ixodida</taxon>
        <taxon>Ixodoidea</taxon>
        <taxon>Ixodidae</taxon>
        <taxon>Ixodinae</taxon>
        <taxon>Ixodes</taxon>
    </lineage>
</organism>
<reference evidence="2 4" key="1">
    <citation type="submission" date="2008-03" db="EMBL/GenBank/DDBJ databases">
        <title>Annotation of Ixodes scapularis.</title>
        <authorList>
            <consortium name="Ixodes scapularis Genome Project Consortium"/>
            <person name="Caler E."/>
            <person name="Hannick L.I."/>
            <person name="Bidwell S."/>
            <person name="Joardar V."/>
            <person name="Thiagarajan M."/>
            <person name="Amedeo P."/>
            <person name="Galinsky K.J."/>
            <person name="Schobel S."/>
            <person name="Inman J."/>
            <person name="Hostetler J."/>
            <person name="Miller J."/>
            <person name="Hammond M."/>
            <person name="Megy K."/>
            <person name="Lawson D."/>
            <person name="Kodira C."/>
            <person name="Sutton G."/>
            <person name="Meyer J."/>
            <person name="Hill C.A."/>
            <person name="Birren B."/>
            <person name="Nene V."/>
            <person name="Collins F."/>
            <person name="Alarcon-Chaidez F."/>
            <person name="Wikel S."/>
            <person name="Strausberg R."/>
        </authorList>
    </citation>
    <scope>NUCLEOTIDE SEQUENCE [LARGE SCALE GENOMIC DNA]</scope>
    <source>
        <strain evidence="4">Wikel</strain>
        <strain evidence="2">Wikel colony</strain>
    </source>
</reference>
<sequence length="145" mass="16168">MFTGCRRTFTGRKLVRTGRKPTFQGHELMRPGSKMMYPCHEQTRTSGKTMFASHETTPTERITSVPTCNDGGRGGKKKKSCGSRQLRQSDKKLHPGSQPAPYDAPGTIKNRRSVFPKTRHGPAKKTAPSMCNDQMQPTKRTDVMG</sequence>
<dbReference type="AlphaFoldDB" id="B7PQM4"/>
<dbReference type="EnsemblMetazoa" id="ISCW019028-RA">
    <property type="protein sequence ID" value="ISCW019028-PA"/>
    <property type="gene ID" value="ISCW019028"/>
</dbReference>
<dbReference type="InParanoid" id="B7PQM4"/>
<feature type="compositionally biased region" description="Polar residues" evidence="1">
    <location>
        <begin position="45"/>
        <end position="67"/>
    </location>
</feature>
<evidence type="ECO:0000313" key="3">
    <source>
        <dbReference type="EnsemblMetazoa" id="ISCW019028-PA"/>
    </source>
</evidence>
<evidence type="ECO:0000256" key="1">
    <source>
        <dbReference type="SAM" id="MobiDB-lite"/>
    </source>
</evidence>